<accession>A0AC61NK01</accession>
<proteinExistence type="predicted"/>
<organism evidence="1 2">
    <name type="scientific">Aristaeella hokkaidonensis</name>
    <dbReference type="NCBI Taxonomy" id="3046382"/>
    <lineage>
        <taxon>Bacteria</taxon>
        <taxon>Bacillati</taxon>
        <taxon>Bacillota</taxon>
        <taxon>Clostridia</taxon>
        <taxon>Eubacteriales</taxon>
        <taxon>Aristaeellaceae</taxon>
        <taxon>Aristaeella</taxon>
    </lineage>
</organism>
<keyword evidence="2" id="KW-1185">Reference proteome</keyword>
<dbReference type="EMBL" id="CP068393">
    <property type="protein sequence ID" value="QUC66248.1"/>
    <property type="molecule type" value="Genomic_DNA"/>
</dbReference>
<gene>
    <name evidence="1" type="ORF">JYE49_10250</name>
</gene>
<name>A0AC61NK01_9FIRM</name>
<evidence type="ECO:0000313" key="2">
    <source>
        <dbReference type="Proteomes" id="UP000682782"/>
    </source>
</evidence>
<dbReference type="Proteomes" id="UP000682782">
    <property type="component" value="Chromosome"/>
</dbReference>
<evidence type="ECO:0000313" key="1">
    <source>
        <dbReference type="EMBL" id="QUC66248.1"/>
    </source>
</evidence>
<protein>
    <submittedName>
        <fullName evidence="1">DUF975 family protein</fullName>
    </submittedName>
</protein>
<sequence>MFYPSGIFRMKARAVLKDHWQTALLIALIVNLPTLLMQGFSAFTGNDLIPRLNSVLVSASRDGLLPQEQLLKEIDVILGSTSFWTMRGLELLAWLITPCLTLGMYRWLLNRVRGLEDPVSTVLCRMNQFFRAIGLQLLIILKVLLWMLPGIAVSVYLLLPVYQSGDVSVQLAALQRSYNMTLPVLLLIAVPGVMAALRYSLSEYIMADEPQTRILTCIRHSKELMKDKKKDLFFLLVGFLLWYMLELLISSMLSGVLGLVFQMLAGLAISVYMSCSIAVFYLFLESGEKTPKEPEPEELN</sequence>
<reference evidence="1" key="1">
    <citation type="submission" date="2021-01" db="EMBL/GenBank/DDBJ databases">
        <title>Complete genome sequence of Clostridiales bacterium R-7.</title>
        <authorList>
            <person name="Mahoney-Kurpe S.C."/>
            <person name="Palevich N."/>
            <person name="Koike S."/>
            <person name="Moon C.D."/>
            <person name="Attwood G.T."/>
        </authorList>
    </citation>
    <scope>NUCLEOTIDE SEQUENCE</scope>
    <source>
        <strain evidence="1">R-7</strain>
    </source>
</reference>